<dbReference type="EMBL" id="JARAKH010000013">
    <property type="protein sequence ID" value="KAK8397775.1"/>
    <property type="molecule type" value="Genomic_DNA"/>
</dbReference>
<comment type="caution">
    <text evidence="2">The sequence shown here is derived from an EMBL/GenBank/DDBJ whole genome shotgun (WGS) entry which is preliminary data.</text>
</comment>
<proteinExistence type="predicted"/>
<feature type="compositionally biased region" description="Polar residues" evidence="1">
    <location>
        <begin position="68"/>
        <end position="85"/>
    </location>
</feature>
<organism evidence="2 3">
    <name type="scientific">Scylla paramamosain</name>
    <name type="common">Mud crab</name>
    <dbReference type="NCBI Taxonomy" id="85552"/>
    <lineage>
        <taxon>Eukaryota</taxon>
        <taxon>Metazoa</taxon>
        <taxon>Ecdysozoa</taxon>
        <taxon>Arthropoda</taxon>
        <taxon>Crustacea</taxon>
        <taxon>Multicrustacea</taxon>
        <taxon>Malacostraca</taxon>
        <taxon>Eumalacostraca</taxon>
        <taxon>Eucarida</taxon>
        <taxon>Decapoda</taxon>
        <taxon>Pleocyemata</taxon>
        <taxon>Brachyura</taxon>
        <taxon>Eubrachyura</taxon>
        <taxon>Portunoidea</taxon>
        <taxon>Portunidae</taxon>
        <taxon>Portuninae</taxon>
        <taxon>Scylla</taxon>
    </lineage>
</organism>
<accession>A0AAW0UCC2</accession>
<dbReference type="EMBL" id="JARAKH010000013">
    <property type="protein sequence ID" value="KAK8397774.1"/>
    <property type="molecule type" value="Genomic_DNA"/>
</dbReference>
<dbReference type="Proteomes" id="UP001487740">
    <property type="component" value="Unassembled WGS sequence"/>
</dbReference>
<feature type="region of interest" description="Disordered" evidence="1">
    <location>
        <begin position="17"/>
        <end position="36"/>
    </location>
</feature>
<sequence>MGRKFDIREYLLQLQWSRNEKKKRKPPRHSKTRHCLYSQDPVKDDLVWKSVVRGEAIAAERRKRDYASAQQLYQHQQELSVTTSQEGREEEGEDDAPHELPQQATHDPPLPATSNGYIGWRSSVPHLQLERFGNFT</sequence>
<dbReference type="Pfam" id="PF14945">
    <property type="entry name" value="LLC1"/>
    <property type="match status" value="1"/>
</dbReference>
<evidence type="ECO:0000256" key="1">
    <source>
        <dbReference type="SAM" id="MobiDB-lite"/>
    </source>
</evidence>
<name>A0AAW0UCC2_SCYPA</name>
<gene>
    <name evidence="2" type="ORF">O3P69_004522</name>
</gene>
<feature type="compositionally biased region" description="Basic residues" evidence="1">
    <location>
        <begin position="20"/>
        <end position="34"/>
    </location>
</feature>
<reference evidence="2 3" key="1">
    <citation type="submission" date="2023-03" db="EMBL/GenBank/DDBJ databases">
        <title>High-quality genome of Scylla paramamosain provides insights in environmental adaptation.</title>
        <authorList>
            <person name="Zhang L."/>
        </authorList>
    </citation>
    <scope>NUCLEOTIDE SEQUENCE [LARGE SCALE GENOMIC DNA]</scope>
    <source>
        <strain evidence="2">LZ_2023a</strain>
        <tissue evidence="2">Muscle</tissue>
    </source>
</reference>
<protein>
    <submittedName>
        <fullName evidence="2">Uncharacterized protein</fullName>
    </submittedName>
</protein>
<evidence type="ECO:0000313" key="3">
    <source>
        <dbReference type="Proteomes" id="UP001487740"/>
    </source>
</evidence>
<feature type="region of interest" description="Disordered" evidence="1">
    <location>
        <begin position="68"/>
        <end position="117"/>
    </location>
</feature>
<dbReference type="AlphaFoldDB" id="A0AAW0UCC2"/>
<evidence type="ECO:0000313" key="2">
    <source>
        <dbReference type="EMBL" id="KAK8397774.1"/>
    </source>
</evidence>
<dbReference type="InterPro" id="IPR020339">
    <property type="entry name" value="C20orf85-like"/>
</dbReference>
<keyword evidence="3" id="KW-1185">Reference proteome</keyword>